<organism evidence="2 3">
    <name type="scientific">Malus baccata</name>
    <name type="common">Siberian crab apple</name>
    <name type="synonym">Pyrus baccata</name>
    <dbReference type="NCBI Taxonomy" id="106549"/>
    <lineage>
        <taxon>Eukaryota</taxon>
        <taxon>Viridiplantae</taxon>
        <taxon>Streptophyta</taxon>
        <taxon>Embryophyta</taxon>
        <taxon>Tracheophyta</taxon>
        <taxon>Spermatophyta</taxon>
        <taxon>Magnoliopsida</taxon>
        <taxon>eudicotyledons</taxon>
        <taxon>Gunneridae</taxon>
        <taxon>Pentapetalae</taxon>
        <taxon>rosids</taxon>
        <taxon>fabids</taxon>
        <taxon>Rosales</taxon>
        <taxon>Rosaceae</taxon>
        <taxon>Amygdaloideae</taxon>
        <taxon>Maleae</taxon>
        <taxon>Malus</taxon>
    </lineage>
</organism>
<gene>
    <name evidence="2" type="ORF">C1H46_015660</name>
</gene>
<feature type="chain" id="PRO_5022231991" evidence="1">
    <location>
        <begin position="17"/>
        <end position="83"/>
    </location>
</feature>
<keyword evidence="3" id="KW-1185">Reference proteome</keyword>
<accession>A0A540MIZ8</accession>
<reference evidence="2 3" key="1">
    <citation type="journal article" date="2019" name="G3 (Bethesda)">
        <title>Sequencing of a Wild Apple (Malus baccata) Genome Unravels the Differences Between Cultivated and Wild Apple Species Regarding Disease Resistance and Cold Tolerance.</title>
        <authorList>
            <person name="Chen X."/>
        </authorList>
    </citation>
    <scope>NUCLEOTIDE SEQUENCE [LARGE SCALE GENOMIC DNA]</scope>
    <source>
        <strain evidence="3">cv. Shandingzi</strain>
        <tissue evidence="2">Leaves</tissue>
    </source>
</reference>
<evidence type="ECO:0000313" key="2">
    <source>
        <dbReference type="EMBL" id="TQD98751.1"/>
    </source>
</evidence>
<evidence type="ECO:0000256" key="1">
    <source>
        <dbReference type="SAM" id="SignalP"/>
    </source>
</evidence>
<dbReference type="AlphaFoldDB" id="A0A540MIZ8"/>
<dbReference type="EMBL" id="VIEB01000248">
    <property type="protein sequence ID" value="TQD98751.1"/>
    <property type="molecule type" value="Genomic_DNA"/>
</dbReference>
<evidence type="ECO:0000313" key="3">
    <source>
        <dbReference type="Proteomes" id="UP000315295"/>
    </source>
</evidence>
<sequence length="83" mass="9639">MLPHSFFFSSYFWVFGFFFFPSPLPSPSEYLLHLDGDDEKHSRPIISSEQLDDLGALRNISRCSRIIFHLCNLGLDEAEGRDR</sequence>
<dbReference type="Proteomes" id="UP000315295">
    <property type="component" value="Unassembled WGS sequence"/>
</dbReference>
<keyword evidence="1" id="KW-0732">Signal</keyword>
<proteinExistence type="predicted"/>
<feature type="signal peptide" evidence="1">
    <location>
        <begin position="1"/>
        <end position="16"/>
    </location>
</feature>
<protein>
    <submittedName>
        <fullName evidence="2">Uncharacterized protein</fullName>
    </submittedName>
</protein>
<comment type="caution">
    <text evidence="2">The sequence shown here is derived from an EMBL/GenBank/DDBJ whole genome shotgun (WGS) entry which is preliminary data.</text>
</comment>
<name>A0A540MIZ8_MALBA</name>